<reference evidence="3 4" key="1">
    <citation type="journal article" date="2024" name="BMC Genomics">
        <title>De novo assembly and annotation of Popillia japonica's genome with initial clues to its potential as an invasive pest.</title>
        <authorList>
            <person name="Cucini C."/>
            <person name="Boschi S."/>
            <person name="Funari R."/>
            <person name="Cardaioli E."/>
            <person name="Iannotti N."/>
            <person name="Marturano G."/>
            <person name="Paoli F."/>
            <person name="Bruttini M."/>
            <person name="Carapelli A."/>
            <person name="Frati F."/>
            <person name="Nardi F."/>
        </authorList>
    </citation>
    <scope>NUCLEOTIDE SEQUENCE [LARGE SCALE GENOMIC DNA]</scope>
    <source>
        <strain evidence="3">DMR45628</strain>
    </source>
</reference>
<organism evidence="3 4">
    <name type="scientific">Popillia japonica</name>
    <name type="common">Japanese beetle</name>
    <dbReference type="NCBI Taxonomy" id="7064"/>
    <lineage>
        <taxon>Eukaryota</taxon>
        <taxon>Metazoa</taxon>
        <taxon>Ecdysozoa</taxon>
        <taxon>Arthropoda</taxon>
        <taxon>Hexapoda</taxon>
        <taxon>Insecta</taxon>
        <taxon>Pterygota</taxon>
        <taxon>Neoptera</taxon>
        <taxon>Endopterygota</taxon>
        <taxon>Coleoptera</taxon>
        <taxon>Polyphaga</taxon>
        <taxon>Scarabaeiformia</taxon>
        <taxon>Scarabaeidae</taxon>
        <taxon>Rutelinae</taxon>
        <taxon>Popillia</taxon>
    </lineage>
</organism>
<feature type="compositionally biased region" description="Basic and acidic residues" evidence="1">
    <location>
        <begin position="87"/>
        <end position="103"/>
    </location>
</feature>
<dbReference type="EMBL" id="JASPKY010000584">
    <property type="protein sequence ID" value="KAK9688610.1"/>
    <property type="molecule type" value="Genomic_DNA"/>
</dbReference>
<evidence type="ECO:0000313" key="3">
    <source>
        <dbReference type="EMBL" id="KAK9688610.1"/>
    </source>
</evidence>
<dbReference type="AlphaFoldDB" id="A0AAW1IGB1"/>
<name>A0AAW1IGB1_POPJA</name>
<feature type="region of interest" description="Disordered" evidence="1">
    <location>
        <begin position="79"/>
        <end position="103"/>
    </location>
</feature>
<feature type="region of interest" description="Disordered" evidence="1">
    <location>
        <begin position="637"/>
        <end position="660"/>
    </location>
</feature>
<keyword evidence="4" id="KW-1185">Reference proteome</keyword>
<feature type="compositionally biased region" description="Acidic residues" evidence="1">
    <location>
        <begin position="647"/>
        <end position="660"/>
    </location>
</feature>
<evidence type="ECO:0000256" key="1">
    <source>
        <dbReference type="SAM" id="MobiDB-lite"/>
    </source>
</evidence>
<proteinExistence type="predicted"/>
<dbReference type="Pfam" id="PF26100">
    <property type="entry name" value="RAG1_RNase_H"/>
    <property type="match status" value="1"/>
</dbReference>
<sequence length="660" mass="76126">MKDENLPNFNAKVNYLESHLLLNYGKTGEDIKNLKQRFALFKVVLKEKWEKSHRKEEAFLKNNESWLNGTFQLPIKSLNRPGRPSKCFHESSERSKRRKTEEIRSTVGDDVIVHAAQTTLSVQGQRYASKILKEITNCPSRAHEYRKAVDKKGNKESAAPLTPLQALTMFVEADLTRRQYEIIRNTNKTFYPPYYLLLEAKQKCYPPKECLRVTDTCAESCLQSLIDNTVTRLSIFLEEVLLTLSEEDRNSLYIICKWGCDGSQQAQYKQKFDSDGKSDANLFLSSFVPLRIVCGKNNKKVIWHNPTPSSPRFCRPIRFQFVKESTDVTKEEIRYIRESVNALKPTEINLNQIKFSFKHSFEMTMVDGKVCNAATGTKSTSQCYICGATQKDFNNITDKEETSNLTGVTFGLSVLHARIRLFESVLHLAYKLPLKKYRKRKTHEEKQLEEKTKKHIQERFRIETGLLVDMPKTNFGNTNDGNTSRRFFENPHLAADITGINYELIYRLKVILETISSGHKIDSQKYDCYAKETAKLYVSLYGWHPMTPTMHKILTHGATIIENALLPIGQLSEEAAEARNKHFRVYRENFARKFSREQCNLDVYHRLLLSSDPLISSLRPKKTSIPKTFCPETINMLMPADSNNNEPDSDDEQQDESITE</sequence>
<protein>
    <recommendedName>
        <fullName evidence="2">V(D)J recombination-activating protein 1 RNase H domain-containing protein</fullName>
    </recommendedName>
</protein>
<evidence type="ECO:0000259" key="2">
    <source>
        <dbReference type="Pfam" id="PF26100"/>
    </source>
</evidence>
<gene>
    <name evidence="3" type="ORF">QE152_g35188</name>
</gene>
<evidence type="ECO:0000313" key="4">
    <source>
        <dbReference type="Proteomes" id="UP001458880"/>
    </source>
</evidence>
<dbReference type="InterPro" id="IPR058554">
    <property type="entry name" value="RAG1_RNase_H"/>
</dbReference>
<comment type="caution">
    <text evidence="3">The sequence shown here is derived from an EMBL/GenBank/DDBJ whole genome shotgun (WGS) entry which is preliminary data.</text>
</comment>
<dbReference type="Proteomes" id="UP001458880">
    <property type="component" value="Unassembled WGS sequence"/>
</dbReference>
<accession>A0AAW1IGB1</accession>
<feature type="domain" description="V(D)J recombination-activating protein 1 RNase H" evidence="2">
    <location>
        <begin position="255"/>
        <end position="378"/>
    </location>
</feature>